<dbReference type="OrthoDB" id="73061at2"/>
<dbReference type="KEGG" id="bbae:FRD01_19095"/>
<organism evidence="2 3">
    <name type="scientific">Microvenator marinus</name>
    <dbReference type="NCBI Taxonomy" id="2600177"/>
    <lineage>
        <taxon>Bacteria</taxon>
        <taxon>Deltaproteobacteria</taxon>
        <taxon>Bradymonadales</taxon>
        <taxon>Microvenatoraceae</taxon>
        <taxon>Microvenator</taxon>
    </lineage>
</organism>
<sequence length="114" mass="12684">MRVEATIPESRGTAIQELADQLGLSRSQIIDEALSLFLKAVIEIRQGRKLVTQDPSSLGPLCELTTPTLTTLEWALRSSQIELSDEAMKKISELRESPPLPGDRLRKALKKDDE</sequence>
<feature type="region of interest" description="Disordered" evidence="1">
    <location>
        <begin position="92"/>
        <end position="114"/>
    </location>
</feature>
<dbReference type="EMBL" id="CP042467">
    <property type="protein sequence ID" value="QED29300.1"/>
    <property type="molecule type" value="Genomic_DNA"/>
</dbReference>
<feature type="compositionally biased region" description="Basic and acidic residues" evidence="1">
    <location>
        <begin position="103"/>
        <end position="114"/>
    </location>
</feature>
<reference evidence="2 3" key="1">
    <citation type="submission" date="2019-08" db="EMBL/GenBank/DDBJ databases">
        <authorList>
            <person name="Liang Q."/>
        </authorList>
    </citation>
    <scope>NUCLEOTIDE SEQUENCE [LARGE SCALE GENOMIC DNA]</scope>
    <source>
        <strain evidence="2 3">V1718</strain>
    </source>
</reference>
<evidence type="ECO:0000313" key="3">
    <source>
        <dbReference type="Proteomes" id="UP000321595"/>
    </source>
</evidence>
<dbReference type="RefSeq" id="WP_146962533.1">
    <property type="nucleotide sequence ID" value="NZ_CP042467.1"/>
</dbReference>
<evidence type="ECO:0000313" key="2">
    <source>
        <dbReference type="EMBL" id="QED29300.1"/>
    </source>
</evidence>
<protein>
    <submittedName>
        <fullName evidence="2">Uncharacterized protein</fullName>
    </submittedName>
</protein>
<proteinExistence type="predicted"/>
<dbReference type="Proteomes" id="UP000321595">
    <property type="component" value="Chromosome"/>
</dbReference>
<dbReference type="AlphaFoldDB" id="A0A5B8XUH7"/>
<evidence type="ECO:0000256" key="1">
    <source>
        <dbReference type="SAM" id="MobiDB-lite"/>
    </source>
</evidence>
<accession>A0A5B8XUH7</accession>
<keyword evidence="3" id="KW-1185">Reference proteome</keyword>
<gene>
    <name evidence="2" type="ORF">FRD01_19095</name>
</gene>
<name>A0A5B8XUH7_9DELT</name>